<reference evidence="2 3" key="1">
    <citation type="submission" date="2019-02" db="EMBL/GenBank/DDBJ databases">
        <title>Genome sequencing of the rare red list fungi Dentipellis fragilis.</title>
        <authorList>
            <person name="Buettner E."/>
            <person name="Kellner H."/>
        </authorList>
    </citation>
    <scope>NUCLEOTIDE SEQUENCE [LARGE SCALE GENOMIC DNA]</scope>
    <source>
        <strain evidence="2 3">DSM 105465</strain>
    </source>
</reference>
<dbReference type="AlphaFoldDB" id="A0A4Y9YIH3"/>
<dbReference type="STRING" id="205917.A0A4Y9YIH3"/>
<sequence length="182" mass="20587">MGELSFTSTPVRIRPRRETSMPTPAQCSASAELRVEVPDEYLDFLRGLGAMDIIEHRRKEWLAAATAHGDLDRYVGVIPILCVYLQETTAEAFPVFKQDLYMQELVADARPVQGYDRWFPTLQAMVLRGHMMGPSEMRGDPDLDVRIGRMVKTGSVWRWSPMGDEESLQLGYPFLPGVISQP</sequence>
<comment type="caution">
    <text evidence="2">The sequence shown here is derived from an EMBL/GenBank/DDBJ whole genome shotgun (WGS) entry which is preliminary data.</text>
</comment>
<organism evidence="2 3">
    <name type="scientific">Dentipellis fragilis</name>
    <dbReference type="NCBI Taxonomy" id="205917"/>
    <lineage>
        <taxon>Eukaryota</taxon>
        <taxon>Fungi</taxon>
        <taxon>Dikarya</taxon>
        <taxon>Basidiomycota</taxon>
        <taxon>Agaricomycotina</taxon>
        <taxon>Agaricomycetes</taxon>
        <taxon>Russulales</taxon>
        <taxon>Hericiaceae</taxon>
        <taxon>Dentipellis</taxon>
    </lineage>
</organism>
<feature type="region of interest" description="Disordered" evidence="1">
    <location>
        <begin position="1"/>
        <end position="23"/>
    </location>
</feature>
<feature type="compositionally biased region" description="Polar residues" evidence="1">
    <location>
        <begin position="1"/>
        <end position="10"/>
    </location>
</feature>
<dbReference type="OrthoDB" id="3275784at2759"/>
<keyword evidence="3" id="KW-1185">Reference proteome</keyword>
<name>A0A4Y9YIH3_9AGAM</name>
<proteinExistence type="predicted"/>
<evidence type="ECO:0000256" key="1">
    <source>
        <dbReference type="SAM" id="MobiDB-lite"/>
    </source>
</evidence>
<evidence type="ECO:0000313" key="2">
    <source>
        <dbReference type="EMBL" id="TFY62336.1"/>
    </source>
</evidence>
<evidence type="ECO:0000313" key="3">
    <source>
        <dbReference type="Proteomes" id="UP000298327"/>
    </source>
</evidence>
<dbReference type="EMBL" id="SEOQ01000468">
    <property type="protein sequence ID" value="TFY62336.1"/>
    <property type="molecule type" value="Genomic_DNA"/>
</dbReference>
<protein>
    <submittedName>
        <fullName evidence="2">Uncharacterized protein</fullName>
    </submittedName>
</protein>
<dbReference type="Proteomes" id="UP000298327">
    <property type="component" value="Unassembled WGS sequence"/>
</dbReference>
<accession>A0A4Y9YIH3</accession>
<gene>
    <name evidence="2" type="ORF">EVG20_g6742</name>
</gene>